<proteinExistence type="inferred from homology"/>
<comment type="subcellular location">
    <subcellularLocation>
        <location evidence="1">Cell membrane</location>
        <topology evidence="1">Multi-pass membrane protein</topology>
    </subcellularLocation>
</comment>
<comment type="caution">
    <text evidence="8">The sequence shown here is derived from an EMBL/GenBank/DDBJ whole genome shotgun (WGS) entry which is preliminary data.</text>
</comment>
<evidence type="ECO:0000313" key="8">
    <source>
        <dbReference type="EMBL" id="MFD0917423.1"/>
    </source>
</evidence>
<sequence length="215" mass="22880">MTLTTYLAFVGTALIILLSPGPATMLATTHGMRFGWRKVWATGFGDISANFVQIVIAVTGLGIVLATSELAFNALKIVGVGYLIYLAIKLFRSSGPTLPTVTEVQMREQKSFRWRYGQGFIVSFTSPKAIAFYGALFPQFTTPDQALLPQFALLAATVATLDLICVMGYAVLADRAGTRLLAGGKGVLINRISGGALLFAAGLLALASREQIAVE</sequence>
<dbReference type="PANTHER" id="PTHR30086">
    <property type="entry name" value="ARGININE EXPORTER PROTEIN ARGO"/>
    <property type="match status" value="1"/>
</dbReference>
<dbReference type="RefSeq" id="WP_377213280.1">
    <property type="nucleotide sequence ID" value="NZ_JBHTJV010000012.1"/>
</dbReference>
<name>A0ABW3FI43_9HYPH</name>
<dbReference type="PANTHER" id="PTHR30086:SF14">
    <property type="entry name" value="HOMOSERINE_HOMOSERINE LACTONE EFFLUX PROTEIN"/>
    <property type="match status" value="1"/>
</dbReference>
<protein>
    <submittedName>
        <fullName evidence="8">LysE family translocator</fullName>
    </submittedName>
</protein>
<keyword evidence="4 7" id="KW-0812">Transmembrane</keyword>
<feature type="transmembrane region" description="Helical" evidence="7">
    <location>
        <begin position="116"/>
        <end position="136"/>
    </location>
</feature>
<feature type="transmembrane region" description="Helical" evidence="7">
    <location>
        <begin position="188"/>
        <end position="207"/>
    </location>
</feature>
<dbReference type="Proteomes" id="UP001597101">
    <property type="component" value="Unassembled WGS sequence"/>
</dbReference>
<accession>A0ABW3FI43</accession>
<feature type="transmembrane region" description="Helical" evidence="7">
    <location>
        <begin position="39"/>
        <end position="64"/>
    </location>
</feature>
<feature type="transmembrane region" description="Helical" evidence="7">
    <location>
        <begin position="148"/>
        <end position="172"/>
    </location>
</feature>
<keyword evidence="5 7" id="KW-1133">Transmembrane helix</keyword>
<evidence type="ECO:0000313" key="9">
    <source>
        <dbReference type="Proteomes" id="UP001597101"/>
    </source>
</evidence>
<evidence type="ECO:0000256" key="3">
    <source>
        <dbReference type="ARBA" id="ARBA00022475"/>
    </source>
</evidence>
<keyword evidence="9" id="KW-1185">Reference proteome</keyword>
<dbReference type="Pfam" id="PF01810">
    <property type="entry name" value="LysE"/>
    <property type="match status" value="1"/>
</dbReference>
<evidence type="ECO:0000256" key="6">
    <source>
        <dbReference type="ARBA" id="ARBA00023136"/>
    </source>
</evidence>
<evidence type="ECO:0000256" key="1">
    <source>
        <dbReference type="ARBA" id="ARBA00004651"/>
    </source>
</evidence>
<gene>
    <name evidence="8" type="ORF">ACFQ14_13490</name>
</gene>
<reference evidence="9" key="1">
    <citation type="journal article" date="2019" name="Int. J. Syst. Evol. Microbiol.">
        <title>The Global Catalogue of Microorganisms (GCM) 10K type strain sequencing project: providing services to taxonomists for standard genome sequencing and annotation.</title>
        <authorList>
            <consortium name="The Broad Institute Genomics Platform"/>
            <consortium name="The Broad Institute Genome Sequencing Center for Infectious Disease"/>
            <person name="Wu L."/>
            <person name="Ma J."/>
        </authorList>
    </citation>
    <scope>NUCLEOTIDE SEQUENCE [LARGE SCALE GENOMIC DNA]</scope>
    <source>
        <strain evidence="9">CCUG 60023</strain>
    </source>
</reference>
<feature type="transmembrane region" description="Helical" evidence="7">
    <location>
        <begin position="6"/>
        <end position="27"/>
    </location>
</feature>
<dbReference type="InterPro" id="IPR001123">
    <property type="entry name" value="LeuE-type"/>
</dbReference>
<organism evidence="8 9">
    <name type="scientific">Pseudahrensia aquimaris</name>
    <dbReference type="NCBI Taxonomy" id="744461"/>
    <lineage>
        <taxon>Bacteria</taxon>
        <taxon>Pseudomonadati</taxon>
        <taxon>Pseudomonadota</taxon>
        <taxon>Alphaproteobacteria</taxon>
        <taxon>Hyphomicrobiales</taxon>
        <taxon>Ahrensiaceae</taxon>
        <taxon>Pseudahrensia</taxon>
    </lineage>
</organism>
<dbReference type="EMBL" id="JBHTJV010000012">
    <property type="protein sequence ID" value="MFD0917423.1"/>
    <property type="molecule type" value="Genomic_DNA"/>
</dbReference>
<evidence type="ECO:0000256" key="7">
    <source>
        <dbReference type="SAM" id="Phobius"/>
    </source>
</evidence>
<comment type="similarity">
    <text evidence="2">Belongs to the Rht family.</text>
</comment>
<dbReference type="PIRSF" id="PIRSF006324">
    <property type="entry name" value="LeuE"/>
    <property type="match status" value="1"/>
</dbReference>
<keyword evidence="3" id="KW-1003">Cell membrane</keyword>
<evidence type="ECO:0000256" key="4">
    <source>
        <dbReference type="ARBA" id="ARBA00022692"/>
    </source>
</evidence>
<evidence type="ECO:0000256" key="5">
    <source>
        <dbReference type="ARBA" id="ARBA00022989"/>
    </source>
</evidence>
<evidence type="ECO:0000256" key="2">
    <source>
        <dbReference type="ARBA" id="ARBA00007928"/>
    </source>
</evidence>
<keyword evidence="6 7" id="KW-0472">Membrane</keyword>